<dbReference type="EMBL" id="CP041969">
    <property type="protein sequence ID" value="QMV42238.1"/>
    <property type="molecule type" value="Genomic_DNA"/>
</dbReference>
<keyword evidence="8" id="KW-0472">Membrane</keyword>
<feature type="domain" description="ABC transporter" evidence="9">
    <location>
        <begin position="2"/>
        <end position="241"/>
    </location>
</feature>
<dbReference type="KEGG" id="cchl:FPL14_14315"/>
<dbReference type="PANTHER" id="PTHR43166">
    <property type="entry name" value="AMINO ACID IMPORT ATP-BINDING PROTEIN"/>
    <property type="match status" value="1"/>
</dbReference>
<dbReference type="PROSITE" id="PS00211">
    <property type="entry name" value="ABC_TRANSPORTER_1"/>
    <property type="match status" value="1"/>
</dbReference>
<evidence type="ECO:0000256" key="6">
    <source>
        <dbReference type="ARBA" id="ARBA00022967"/>
    </source>
</evidence>
<dbReference type="Gene3D" id="3.40.50.300">
    <property type="entry name" value="P-loop containing nucleotide triphosphate hydrolases"/>
    <property type="match status" value="1"/>
</dbReference>
<dbReference type="InterPro" id="IPR050086">
    <property type="entry name" value="MetN_ABC_transporter-like"/>
</dbReference>
<dbReference type="PANTHER" id="PTHR43166:SF30">
    <property type="entry name" value="METHIONINE IMPORT ATP-BINDING PROTEIN METN"/>
    <property type="match status" value="1"/>
</dbReference>
<dbReference type="InterPro" id="IPR027417">
    <property type="entry name" value="P-loop_NTPase"/>
</dbReference>
<accession>A0A7G5BZ54</accession>
<dbReference type="FunFam" id="3.40.50.300:FF:000056">
    <property type="entry name" value="Cell division ATP-binding protein FtsE"/>
    <property type="match status" value="1"/>
</dbReference>
<evidence type="ECO:0000256" key="8">
    <source>
        <dbReference type="ARBA" id="ARBA00023136"/>
    </source>
</evidence>
<dbReference type="CDD" id="cd03258">
    <property type="entry name" value="ABC_MetN_methionine_transporter"/>
    <property type="match status" value="1"/>
</dbReference>
<keyword evidence="6" id="KW-1278">Translocase</keyword>
<name>A0A7G5BZ54_9BACL</name>
<keyword evidence="4" id="KW-0547">Nucleotide-binding</keyword>
<dbReference type="GO" id="GO:0006865">
    <property type="term" value="P:amino acid transport"/>
    <property type="evidence" value="ECO:0007669"/>
    <property type="project" value="UniProtKB-KW"/>
</dbReference>
<dbReference type="SMART" id="SM00382">
    <property type="entry name" value="AAA"/>
    <property type="match status" value="1"/>
</dbReference>
<keyword evidence="2" id="KW-0813">Transport</keyword>
<evidence type="ECO:0000313" key="11">
    <source>
        <dbReference type="Proteomes" id="UP000515679"/>
    </source>
</evidence>
<keyword evidence="5 10" id="KW-0067">ATP-binding</keyword>
<dbReference type="InterPro" id="IPR017871">
    <property type="entry name" value="ABC_transporter-like_CS"/>
</dbReference>
<reference evidence="10 11" key="1">
    <citation type="submission" date="2019-07" db="EMBL/GenBank/DDBJ databases">
        <authorList>
            <person name="Kim J.K."/>
            <person name="Cheong H.-M."/>
            <person name="Choi Y."/>
            <person name="Hwang K.J."/>
            <person name="Lee S."/>
            <person name="Choi C."/>
        </authorList>
    </citation>
    <scope>NUCLEOTIDE SEQUENCE [LARGE SCALE GENOMIC DNA]</scope>
    <source>
        <strain evidence="10 11">KS 22</strain>
    </source>
</reference>
<protein>
    <submittedName>
        <fullName evidence="10">ATP-binding cassette domain-containing protein</fullName>
    </submittedName>
</protein>
<organism evidence="10 11">
    <name type="scientific">Cohnella cholangitidis</name>
    <dbReference type="NCBI Taxonomy" id="2598458"/>
    <lineage>
        <taxon>Bacteria</taxon>
        <taxon>Bacillati</taxon>
        <taxon>Bacillota</taxon>
        <taxon>Bacilli</taxon>
        <taxon>Bacillales</taxon>
        <taxon>Paenibacillaceae</taxon>
        <taxon>Cohnella</taxon>
    </lineage>
</organism>
<evidence type="ECO:0000256" key="7">
    <source>
        <dbReference type="ARBA" id="ARBA00022970"/>
    </source>
</evidence>
<dbReference type="GO" id="GO:0016887">
    <property type="term" value="F:ATP hydrolysis activity"/>
    <property type="evidence" value="ECO:0007669"/>
    <property type="project" value="InterPro"/>
</dbReference>
<dbReference type="PROSITE" id="PS50893">
    <property type="entry name" value="ABC_TRANSPORTER_2"/>
    <property type="match status" value="1"/>
</dbReference>
<dbReference type="RefSeq" id="WP_182303633.1">
    <property type="nucleotide sequence ID" value="NZ_CP041969.1"/>
</dbReference>
<proteinExistence type="inferred from homology"/>
<evidence type="ECO:0000256" key="3">
    <source>
        <dbReference type="ARBA" id="ARBA00022475"/>
    </source>
</evidence>
<keyword evidence="7" id="KW-0029">Amino-acid transport</keyword>
<dbReference type="AlphaFoldDB" id="A0A7G5BZ54"/>
<evidence type="ECO:0000259" key="9">
    <source>
        <dbReference type="PROSITE" id="PS50893"/>
    </source>
</evidence>
<dbReference type="Pfam" id="PF00005">
    <property type="entry name" value="ABC_tran"/>
    <property type="match status" value="1"/>
</dbReference>
<evidence type="ECO:0000256" key="2">
    <source>
        <dbReference type="ARBA" id="ARBA00022448"/>
    </source>
</evidence>
<keyword evidence="11" id="KW-1185">Reference proteome</keyword>
<evidence type="ECO:0000256" key="1">
    <source>
        <dbReference type="ARBA" id="ARBA00005417"/>
    </source>
</evidence>
<dbReference type="GO" id="GO:0005886">
    <property type="term" value="C:plasma membrane"/>
    <property type="evidence" value="ECO:0007669"/>
    <property type="project" value="UniProtKB-ARBA"/>
</dbReference>
<comment type="similarity">
    <text evidence="1">Belongs to the ABC transporter superfamily.</text>
</comment>
<gene>
    <name evidence="10" type="ORF">FPL14_14315</name>
</gene>
<dbReference type="Proteomes" id="UP000515679">
    <property type="component" value="Chromosome"/>
</dbReference>
<evidence type="ECO:0000256" key="4">
    <source>
        <dbReference type="ARBA" id="ARBA00022741"/>
    </source>
</evidence>
<sequence length="261" mass="28857">MIVIRDLSKTYKTANDTLTALNGLNLTIGRGDIFGIIGFSGAGKSTLVRCMNRLEEPDAGSILIGDTVITDLNDKELRLARRKIGMIFQQFNLFEGKTVFQNVAFPLKVAGHNKATVNRRVREVLEMVQLSDKENAYPSQLSGGQKQRVGIARALVNEPDVLLCDEATSALDPQTTYSILELLQEINKKLGLTVVLITHELDVLQHICNQVAVIEKGTIVETGTVDKFFLAPESDTARRFVNIVEHYRQKRYVLEGAGSGI</sequence>
<evidence type="ECO:0000256" key="5">
    <source>
        <dbReference type="ARBA" id="ARBA00022840"/>
    </source>
</evidence>
<dbReference type="SUPFAM" id="SSF52540">
    <property type="entry name" value="P-loop containing nucleoside triphosphate hydrolases"/>
    <property type="match status" value="1"/>
</dbReference>
<dbReference type="InterPro" id="IPR003593">
    <property type="entry name" value="AAA+_ATPase"/>
</dbReference>
<dbReference type="InterPro" id="IPR041701">
    <property type="entry name" value="MetN_ABC"/>
</dbReference>
<keyword evidence="3" id="KW-1003">Cell membrane</keyword>
<evidence type="ECO:0000313" key="10">
    <source>
        <dbReference type="EMBL" id="QMV42238.1"/>
    </source>
</evidence>
<dbReference type="GO" id="GO:0005524">
    <property type="term" value="F:ATP binding"/>
    <property type="evidence" value="ECO:0007669"/>
    <property type="project" value="UniProtKB-KW"/>
</dbReference>
<dbReference type="InterPro" id="IPR003439">
    <property type="entry name" value="ABC_transporter-like_ATP-bd"/>
</dbReference>